<feature type="non-terminal residue" evidence="1">
    <location>
        <position position="1"/>
    </location>
</feature>
<gene>
    <name evidence="1" type="ORF">MSPICULIGERA_LOCUS23559</name>
</gene>
<dbReference type="Proteomes" id="UP001177023">
    <property type="component" value="Unassembled WGS sequence"/>
</dbReference>
<dbReference type="AlphaFoldDB" id="A0AA36GEM0"/>
<proteinExistence type="predicted"/>
<protein>
    <submittedName>
        <fullName evidence="1">Uncharacterized protein</fullName>
    </submittedName>
</protein>
<name>A0AA36GEM0_9BILA</name>
<sequence>MRRQRPRLKLRYIELDSKFATNADAPVPSVIVNSAPHCSATLAPCNAKIHDCYRLLDKYDYGDDIRCGHYYFFHSIDFRRIHSQNLGRREHLDRQVSISGFLQAALAKCDN</sequence>
<reference evidence="1" key="1">
    <citation type="submission" date="2023-06" db="EMBL/GenBank/DDBJ databases">
        <authorList>
            <person name="Delattre M."/>
        </authorList>
    </citation>
    <scope>NUCLEOTIDE SEQUENCE</scope>
    <source>
        <strain evidence="1">AF72</strain>
    </source>
</reference>
<organism evidence="1 2">
    <name type="scientific">Mesorhabditis spiculigera</name>
    <dbReference type="NCBI Taxonomy" id="96644"/>
    <lineage>
        <taxon>Eukaryota</taxon>
        <taxon>Metazoa</taxon>
        <taxon>Ecdysozoa</taxon>
        <taxon>Nematoda</taxon>
        <taxon>Chromadorea</taxon>
        <taxon>Rhabditida</taxon>
        <taxon>Rhabditina</taxon>
        <taxon>Rhabditomorpha</taxon>
        <taxon>Rhabditoidea</taxon>
        <taxon>Rhabditidae</taxon>
        <taxon>Mesorhabditinae</taxon>
        <taxon>Mesorhabditis</taxon>
    </lineage>
</organism>
<evidence type="ECO:0000313" key="2">
    <source>
        <dbReference type="Proteomes" id="UP001177023"/>
    </source>
</evidence>
<accession>A0AA36GEM0</accession>
<keyword evidence="2" id="KW-1185">Reference proteome</keyword>
<evidence type="ECO:0000313" key="1">
    <source>
        <dbReference type="EMBL" id="CAJ0585543.1"/>
    </source>
</evidence>
<dbReference type="EMBL" id="CATQJA010002706">
    <property type="protein sequence ID" value="CAJ0585543.1"/>
    <property type="molecule type" value="Genomic_DNA"/>
</dbReference>
<comment type="caution">
    <text evidence="1">The sequence shown here is derived from an EMBL/GenBank/DDBJ whole genome shotgun (WGS) entry which is preliminary data.</text>
</comment>